<dbReference type="SMART" id="SM00501">
    <property type="entry name" value="BRIGHT"/>
    <property type="match status" value="1"/>
</dbReference>
<evidence type="ECO:0000256" key="1">
    <source>
        <dbReference type="ARBA" id="ARBA00023015"/>
    </source>
</evidence>
<evidence type="ECO:0000256" key="3">
    <source>
        <dbReference type="ARBA" id="ARBA00023163"/>
    </source>
</evidence>
<keyword evidence="3" id="KW-0804">Transcription</keyword>
<feature type="compositionally biased region" description="Polar residues" evidence="5">
    <location>
        <begin position="188"/>
        <end position="204"/>
    </location>
</feature>
<dbReference type="GO" id="GO:0005634">
    <property type="term" value="C:nucleus"/>
    <property type="evidence" value="ECO:0007669"/>
    <property type="project" value="TreeGrafter"/>
</dbReference>
<gene>
    <name evidence="7" type="ORF">LPJ64_000540</name>
</gene>
<dbReference type="SMART" id="SM01014">
    <property type="entry name" value="ARID"/>
    <property type="match status" value="1"/>
</dbReference>
<evidence type="ECO:0000313" key="7">
    <source>
        <dbReference type="EMBL" id="KAJ1648180.1"/>
    </source>
</evidence>
<evidence type="ECO:0000259" key="6">
    <source>
        <dbReference type="PROSITE" id="PS51011"/>
    </source>
</evidence>
<reference evidence="7" key="1">
    <citation type="submission" date="2022-07" db="EMBL/GenBank/DDBJ databases">
        <title>Phylogenomic reconstructions and comparative analyses of Kickxellomycotina fungi.</title>
        <authorList>
            <person name="Reynolds N.K."/>
            <person name="Stajich J.E."/>
            <person name="Barry K."/>
            <person name="Grigoriev I.V."/>
            <person name="Crous P."/>
            <person name="Smith M.E."/>
        </authorList>
    </citation>
    <scope>NUCLEOTIDE SEQUENCE</scope>
    <source>
        <strain evidence="7">NBRC 105413</strain>
    </source>
</reference>
<keyword evidence="4" id="KW-0539">Nucleus</keyword>
<organism evidence="7 8">
    <name type="scientific">Coemansia asiatica</name>
    <dbReference type="NCBI Taxonomy" id="1052880"/>
    <lineage>
        <taxon>Eukaryota</taxon>
        <taxon>Fungi</taxon>
        <taxon>Fungi incertae sedis</taxon>
        <taxon>Zoopagomycota</taxon>
        <taxon>Kickxellomycotina</taxon>
        <taxon>Kickxellomycetes</taxon>
        <taxon>Kickxellales</taxon>
        <taxon>Kickxellaceae</taxon>
        <taxon>Coemansia</taxon>
    </lineage>
</organism>
<comment type="caution">
    <text evidence="7">The sequence shown here is derived from an EMBL/GenBank/DDBJ whole genome shotgun (WGS) entry which is preliminary data.</text>
</comment>
<dbReference type="PANTHER" id="PTHR15348:SF0">
    <property type="entry name" value="PROTEIN DEAD RINGER"/>
    <property type="match status" value="1"/>
</dbReference>
<dbReference type="InterPro" id="IPR001606">
    <property type="entry name" value="ARID_dom"/>
</dbReference>
<keyword evidence="8" id="KW-1185">Reference proteome</keyword>
<dbReference type="Gene3D" id="1.10.150.60">
    <property type="entry name" value="ARID DNA-binding domain"/>
    <property type="match status" value="1"/>
</dbReference>
<keyword evidence="1" id="KW-0805">Transcription regulation</keyword>
<feature type="compositionally biased region" description="Acidic residues" evidence="5">
    <location>
        <begin position="597"/>
        <end position="608"/>
    </location>
</feature>
<dbReference type="PROSITE" id="PS51011">
    <property type="entry name" value="ARID"/>
    <property type="match status" value="1"/>
</dbReference>
<feature type="domain" description="ARID" evidence="6">
    <location>
        <begin position="302"/>
        <end position="395"/>
    </location>
</feature>
<name>A0A9W8CLH1_9FUNG</name>
<dbReference type="Proteomes" id="UP001145021">
    <property type="component" value="Unassembled WGS sequence"/>
</dbReference>
<dbReference type="GO" id="GO:0006357">
    <property type="term" value="P:regulation of transcription by RNA polymerase II"/>
    <property type="evidence" value="ECO:0007669"/>
    <property type="project" value="InterPro"/>
</dbReference>
<dbReference type="EMBL" id="JANBOH010000010">
    <property type="protein sequence ID" value="KAJ1648180.1"/>
    <property type="molecule type" value="Genomic_DNA"/>
</dbReference>
<evidence type="ECO:0000256" key="5">
    <source>
        <dbReference type="SAM" id="MobiDB-lite"/>
    </source>
</evidence>
<proteinExistence type="predicted"/>
<evidence type="ECO:0000313" key="8">
    <source>
        <dbReference type="Proteomes" id="UP001145021"/>
    </source>
</evidence>
<feature type="compositionally biased region" description="Low complexity" evidence="5">
    <location>
        <begin position="421"/>
        <end position="430"/>
    </location>
</feature>
<dbReference type="Pfam" id="PF01388">
    <property type="entry name" value="ARID"/>
    <property type="match status" value="1"/>
</dbReference>
<feature type="compositionally biased region" description="Basic and acidic residues" evidence="5">
    <location>
        <begin position="609"/>
        <end position="618"/>
    </location>
</feature>
<evidence type="ECO:0000256" key="2">
    <source>
        <dbReference type="ARBA" id="ARBA00023125"/>
    </source>
</evidence>
<accession>A0A9W8CLH1</accession>
<feature type="compositionally biased region" description="Low complexity" evidence="5">
    <location>
        <begin position="205"/>
        <end position="219"/>
    </location>
</feature>
<dbReference type="GO" id="GO:0003677">
    <property type="term" value="F:DNA binding"/>
    <property type="evidence" value="ECO:0007669"/>
    <property type="project" value="UniProtKB-KW"/>
</dbReference>
<keyword evidence="2" id="KW-0238">DNA-binding</keyword>
<protein>
    <recommendedName>
        <fullName evidence="6">ARID domain-containing protein</fullName>
    </recommendedName>
</protein>
<sequence>MSTAVPATNNSGDRVEMAFNKLPGQQKALPTSGSQTGDTTGAILQANGQLNTSITQQQQQQQQQQHQQLVNGANINGQPQHNFSSQQIALARQALSAQQQVLFNQQQQQQQQQQALFNQQQGVLQAQNGAISRNFNVAALRALAAKFGIPEDVSSQIPPLQLAGFLQNLQAQQNGNLLRGQESAATPPRQQNSITSVATLQRQHSATPQAATPQASATKSVKRSQQRAKSKSQSQSPAPGQHGMLVSQSTSHVNTHFSISQRAGSATPTPSDAGGSSQIVYTPEEIAAASKASEEFLAKLPHFTYESFIPFLQKFNRENNISGNFSKPPLFNDMQIDMYRFFCEVIRQGGLEQVHTKKLWRQVAKDSGLPDIPTLPPLLSRWYKVWLQPLEQLRVFPPGHSRHTGISANFSLKKRRKGDASGSPGSTPGPESVKRSRIHSPAPLPASFAAPFSGQVTLSGQATPVSTPSQPAAVSQPLNSTRLVTIPPPPPPPLPLRFFPLERTLDTFGGYDLQTCVALRPRTRAPTIGEYGSIDVRALALSIESGIPAEVTAALTTLIRVTAHPEVVLPLSQCEELAEVVLGVLEGSSDDEKNDGSDSDSEDIEGNDENEKEKREENANSGFVSRLDRASSKAASYIDDLNRFDAVHANDVSSGGIPGDDSQDIAAVRGLLRGGDELWGFTSDRTLAAAYALRNLSFLPANQVFLATSSDFFRTFVALIRRCDMVSDESALALQRALEFRKALAVVLANIADRLDLRLCRLGFVRAMLRLLSYFADEQQAASIACSWEIGEAPSGVFMLMALDALARMTVSDSNRSVLAQISPRIFVPFADACSRLLTAHTTAAQLPNASSEQRLIWVHTALLVISNLASIVAEPPTSSRRYTTFRVADANRRAAQRPHLPFKPVIVNTVAVPPMLARFRRYLVSDDALVRALLELALMITSTHVQPDAPMIDLAERAVFVLQLLHPGHEALFAARWAEWVVDLVAQRQLPRLLTEALCELK</sequence>
<dbReference type="PANTHER" id="PTHR15348">
    <property type="entry name" value="AT-RICH INTERACTIVE DOMAIN-CONTAINING PROTEIN ARID DOMAIN- CONTAINING PROTEIN DEAD RINGER PROTEIN B-CELL REGULATOR OF IGH TRANSCRIPTION BRIGHT"/>
    <property type="match status" value="1"/>
</dbReference>
<feature type="region of interest" description="Disordered" evidence="5">
    <location>
        <begin position="585"/>
        <end position="623"/>
    </location>
</feature>
<dbReference type="AlphaFoldDB" id="A0A9W8CLH1"/>
<evidence type="ECO:0000256" key="4">
    <source>
        <dbReference type="ARBA" id="ARBA00023242"/>
    </source>
</evidence>
<dbReference type="CDD" id="cd16100">
    <property type="entry name" value="ARID"/>
    <property type="match status" value="1"/>
</dbReference>
<feature type="compositionally biased region" description="Basic residues" evidence="5">
    <location>
        <begin position="220"/>
        <end position="230"/>
    </location>
</feature>
<feature type="region of interest" description="Disordered" evidence="5">
    <location>
        <begin position="180"/>
        <end position="252"/>
    </location>
</feature>
<feature type="region of interest" description="Disordered" evidence="5">
    <location>
        <begin position="406"/>
        <end position="439"/>
    </location>
</feature>
<dbReference type="InterPro" id="IPR036431">
    <property type="entry name" value="ARID_dom_sf"/>
</dbReference>
<dbReference type="SUPFAM" id="SSF46774">
    <property type="entry name" value="ARID-like"/>
    <property type="match status" value="1"/>
</dbReference>
<dbReference type="InterPro" id="IPR045147">
    <property type="entry name" value="ARI3A/B/C"/>
</dbReference>